<dbReference type="InterPro" id="IPR044087">
    <property type="entry name" value="NahD-like"/>
</dbReference>
<keyword evidence="1 4" id="KW-0413">Isomerase</keyword>
<dbReference type="EC" id="5.99.1.4" evidence="1"/>
<keyword evidence="5" id="KW-1185">Reference proteome</keyword>
<gene>
    <name evidence="4" type="ORF">DFR24_0996</name>
</gene>
<dbReference type="InterPro" id="IPR014440">
    <property type="entry name" value="HCCAis_GSTk"/>
</dbReference>
<dbReference type="PANTHER" id="PTHR42943:SF2">
    <property type="entry name" value="GLUTATHIONE S-TRANSFERASE KAPPA 1"/>
    <property type="match status" value="1"/>
</dbReference>
<dbReference type="RefSeq" id="WP_281280140.1">
    <property type="nucleotide sequence ID" value="NZ_MWIN01000012.1"/>
</dbReference>
<name>A0A4R7PC18_9GAMM</name>
<comment type="caution">
    <text evidence="4">The sequence shown here is derived from an EMBL/GenBank/DDBJ whole genome shotgun (WGS) entry which is preliminary data.</text>
</comment>
<dbReference type="InterPro" id="IPR036249">
    <property type="entry name" value="Thioredoxin-like_sf"/>
</dbReference>
<evidence type="ECO:0000313" key="5">
    <source>
        <dbReference type="Proteomes" id="UP000295341"/>
    </source>
</evidence>
<dbReference type="GO" id="GO:0018845">
    <property type="term" value="F:2-hydroxychromene-2-carboxylate isomerase activity"/>
    <property type="evidence" value="ECO:0007669"/>
    <property type="project" value="UniProtKB-UniRule"/>
</dbReference>
<dbReference type="GO" id="GO:0004602">
    <property type="term" value="F:glutathione peroxidase activity"/>
    <property type="evidence" value="ECO:0007669"/>
    <property type="project" value="TreeGrafter"/>
</dbReference>
<dbReference type="EMBL" id="SOBT01000008">
    <property type="protein sequence ID" value="TDU31623.1"/>
    <property type="molecule type" value="Genomic_DNA"/>
</dbReference>
<sequence>MEHAHPSRFIDFYFDFMSPFAYLAHTQLPALADRHGLRIAYHAIDLPAAKLAAGNTAPPNVSIPVKLRYLVTDMKRWARRYGVPLVFPKTLKSERLNLGLYYAADRGSEAEYLRAAWLPTWGQGGDMGDEALISAVARAMGWNAAAFLAFTASTEARERYALDNRDAHARGVFGAPTMMLDEQMWWGNDRLGFLEEHLAATRNDGGERE</sequence>
<dbReference type="PANTHER" id="PTHR42943">
    <property type="entry name" value="GLUTATHIONE S-TRANSFERASE KAPPA"/>
    <property type="match status" value="1"/>
</dbReference>
<comment type="similarity">
    <text evidence="1">Belongs to the GST superfamily. NadH family.</text>
</comment>
<reference evidence="4 5" key="1">
    <citation type="submission" date="2019-03" db="EMBL/GenBank/DDBJ databases">
        <title>Genomic Encyclopedia of Type Strains, Phase IV (KMG-IV): sequencing the most valuable type-strain genomes for metagenomic binning, comparative biology and taxonomic classification.</title>
        <authorList>
            <person name="Goeker M."/>
        </authorList>
    </citation>
    <scope>NUCLEOTIDE SEQUENCE [LARGE SCALE GENOMIC DNA]</scope>
    <source>
        <strain evidence="4 5">DSM 26377</strain>
    </source>
</reference>
<dbReference type="InterPro" id="IPR001853">
    <property type="entry name" value="DSBA-like_thioredoxin_dom"/>
</dbReference>
<feature type="active site" description="Nucleophile" evidence="2">
    <location>
        <position position="18"/>
    </location>
</feature>
<comment type="catalytic activity">
    <reaction evidence="1">
        <text>2-hydroxychromene-2-carboxylate = (3E)-4-(2-hydroxyphenyl)-2-oxobut-3-enoate</text>
        <dbReference type="Rhea" id="RHEA:27401"/>
        <dbReference type="ChEBI" id="CHEBI:59350"/>
        <dbReference type="ChEBI" id="CHEBI:59353"/>
        <dbReference type="EC" id="5.99.1.4"/>
    </reaction>
</comment>
<dbReference type="GO" id="GO:1901170">
    <property type="term" value="P:naphthalene catabolic process"/>
    <property type="evidence" value="ECO:0007669"/>
    <property type="project" value="InterPro"/>
</dbReference>
<dbReference type="InterPro" id="IPR051924">
    <property type="entry name" value="GST_Kappa/NadH"/>
</dbReference>
<organism evidence="4 5">
    <name type="scientific">Panacagrimonas perspica</name>
    <dbReference type="NCBI Taxonomy" id="381431"/>
    <lineage>
        <taxon>Bacteria</taxon>
        <taxon>Pseudomonadati</taxon>
        <taxon>Pseudomonadota</taxon>
        <taxon>Gammaproteobacteria</taxon>
        <taxon>Nevskiales</taxon>
        <taxon>Nevskiaceae</taxon>
        <taxon>Panacagrimonas</taxon>
    </lineage>
</organism>
<evidence type="ECO:0000259" key="3">
    <source>
        <dbReference type="Pfam" id="PF01323"/>
    </source>
</evidence>
<evidence type="ECO:0000256" key="2">
    <source>
        <dbReference type="PIRSR" id="PIRSR006386-1"/>
    </source>
</evidence>
<dbReference type="Gene3D" id="3.40.30.10">
    <property type="entry name" value="Glutaredoxin"/>
    <property type="match status" value="1"/>
</dbReference>
<protein>
    <recommendedName>
        <fullName evidence="1">2-hydroxychromene-2-carboxylate isomerase</fullName>
        <ecNumber evidence="1">5.99.1.4</ecNumber>
    </recommendedName>
</protein>
<feature type="domain" description="DSBA-like thioredoxin" evidence="3">
    <location>
        <begin position="10"/>
        <end position="199"/>
    </location>
</feature>
<dbReference type="SUPFAM" id="SSF52833">
    <property type="entry name" value="Thioredoxin-like"/>
    <property type="match status" value="1"/>
</dbReference>
<dbReference type="GO" id="GO:0004364">
    <property type="term" value="F:glutathione transferase activity"/>
    <property type="evidence" value="ECO:0007669"/>
    <property type="project" value="TreeGrafter"/>
</dbReference>
<dbReference type="PIRSF" id="PIRSF006386">
    <property type="entry name" value="HCCAis_GSTk"/>
    <property type="match status" value="1"/>
</dbReference>
<evidence type="ECO:0000256" key="1">
    <source>
        <dbReference type="PIRNR" id="PIRNR006386"/>
    </source>
</evidence>
<accession>A0A4R7PC18</accession>
<evidence type="ECO:0000313" key="4">
    <source>
        <dbReference type="EMBL" id="TDU31623.1"/>
    </source>
</evidence>
<dbReference type="CDD" id="cd03022">
    <property type="entry name" value="DsbA_HCCA_Iso"/>
    <property type="match status" value="1"/>
</dbReference>
<dbReference type="Pfam" id="PF01323">
    <property type="entry name" value="DSBA"/>
    <property type="match status" value="1"/>
</dbReference>
<proteinExistence type="inferred from homology"/>
<dbReference type="AlphaFoldDB" id="A0A4R7PC18"/>
<dbReference type="GO" id="GO:0006749">
    <property type="term" value="P:glutathione metabolic process"/>
    <property type="evidence" value="ECO:0007669"/>
    <property type="project" value="TreeGrafter"/>
</dbReference>
<dbReference type="Proteomes" id="UP000295341">
    <property type="component" value="Unassembled WGS sequence"/>
</dbReference>